<sequence length="242" mass="27132">MRKILFAIGLCLLITTSLQAEEQGIKVKPAGKELIETEPKKIVTTVFHVTNKTSARQEFTSNAELPPGWVLITKDFPFELDPAESEIRLLSFLIPQKALAGRYKVIYSVRGTKYPSLYDFHTIHVVVLPVEKLEAKLLESPQYVIAGEDYSVSFVLINEGNIENTVSVKIDSAENLPFVIDTKNFKLAPAESRTLKGSGKDKRRNKKTIETPPPVNCPGLPRRNDKSSSQQFCKDYPQNNRG</sequence>
<feature type="non-terminal residue" evidence="2">
    <location>
        <position position="242"/>
    </location>
</feature>
<name>X1CNK1_9ZZZZ</name>
<proteinExistence type="predicted"/>
<dbReference type="EMBL" id="BART01019909">
    <property type="protein sequence ID" value="GAG97728.1"/>
    <property type="molecule type" value="Genomic_DNA"/>
</dbReference>
<protein>
    <recommendedName>
        <fullName evidence="3">Alpha-galactosidase NEW3 domain-containing protein</fullName>
    </recommendedName>
</protein>
<evidence type="ECO:0000256" key="1">
    <source>
        <dbReference type="SAM" id="MobiDB-lite"/>
    </source>
</evidence>
<feature type="region of interest" description="Disordered" evidence="1">
    <location>
        <begin position="191"/>
        <end position="242"/>
    </location>
</feature>
<organism evidence="2">
    <name type="scientific">marine sediment metagenome</name>
    <dbReference type="NCBI Taxonomy" id="412755"/>
    <lineage>
        <taxon>unclassified sequences</taxon>
        <taxon>metagenomes</taxon>
        <taxon>ecological metagenomes</taxon>
    </lineage>
</organism>
<comment type="caution">
    <text evidence="2">The sequence shown here is derived from an EMBL/GenBank/DDBJ whole genome shotgun (WGS) entry which is preliminary data.</text>
</comment>
<accession>X1CNK1</accession>
<feature type="compositionally biased region" description="Polar residues" evidence="1">
    <location>
        <begin position="227"/>
        <end position="242"/>
    </location>
</feature>
<evidence type="ECO:0000313" key="2">
    <source>
        <dbReference type="EMBL" id="GAG97728.1"/>
    </source>
</evidence>
<reference evidence="2" key="1">
    <citation type="journal article" date="2014" name="Front. Microbiol.">
        <title>High frequency of phylogenetically diverse reductive dehalogenase-homologous genes in deep subseafloor sedimentary metagenomes.</title>
        <authorList>
            <person name="Kawai M."/>
            <person name="Futagami T."/>
            <person name="Toyoda A."/>
            <person name="Takaki Y."/>
            <person name="Nishi S."/>
            <person name="Hori S."/>
            <person name="Arai W."/>
            <person name="Tsubouchi T."/>
            <person name="Morono Y."/>
            <person name="Uchiyama I."/>
            <person name="Ito T."/>
            <person name="Fujiyama A."/>
            <person name="Inagaki F."/>
            <person name="Takami H."/>
        </authorList>
    </citation>
    <scope>NUCLEOTIDE SEQUENCE</scope>
    <source>
        <strain evidence="2">Expedition CK06-06</strain>
    </source>
</reference>
<evidence type="ECO:0008006" key="3">
    <source>
        <dbReference type="Google" id="ProtNLM"/>
    </source>
</evidence>
<gene>
    <name evidence="2" type="ORF">S01H4_37117</name>
</gene>
<dbReference type="AlphaFoldDB" id="X1CNK1"/>